<reference evidence="2 3" key="1">
    <citation type="submission" date="2015-07" db="EMBL/GenBank/DDBJ databases">
        <title>Draft genome of Bellilinea caldifistulae DSM 17877.</title>
        <authorList>
            <person name="Hemp J."/>
            <person name="Ward L.M."/>
            <person name="Pace L.A."/>
            <person name="Fischer W.W."/>
        </authorList>
    </citation>
    <scope>NUCLEOTIDE SEQUENCE [LARGE SCALE GENOMIC DNA]</scope>
    <source>
        <strain evidence="2 3">GOMI-1</strain>
    </source>
</reference>
<dbReference type="STRING" id="360411.AC812_08740"/>
<sequence length="502" mass="55815">MNGKVLVFSVHEPFRTLLLNSLKGGGFSRVAAAGKVEEVRQILPEGDFEALVVDLDAGEDIQQAWLHLVQEVQPSRLIIFPPDNDRLHPLVGLLRPATVLIKPFYLPDLLSALQVNEGHSPTVRPAPPLSSPATEPKETLAKWLSEAHALGAVILRRGQPPLLVGNLEEEDLREAGLVLGRFWQSERRTDLIRYFRPHVADQDVLLYATLLSEGTPLGLLFEAHTSLREARRVSQWFASRWNDRLLAEPVNDLPGTAELVSPFTVEEENSQSAEQSFLSEEDGNLAEFDQIRLEDLLGSVPSPDPVRYEKSSDWQPESDFLPGSDVMAPVREPVQPSNPQPDPTLPPFAESPAALEETRPSRKTTLPPRGDLLNHEARQTYTCVLLPRSPEVTLEGEIGEELRRWLPDFCATLGYTLESLIVETAYLLWTVNLPPAVSPGHVVRIVRDQSSSHLAGCIPELAGKGNFWASAHLILRSRHAPEASLIEDFISRTRRRQGFLSS</sequence>
<dbReference type="RefSeq" id="WP_061913957.1">
    <property type="nucleotide sequence ID" value="NZ_DF967971.1"/>
</dbReference>
<dbReference type="OrthoDB" id="166601at2"/>
<feature type="region of interest" description="Disordered" evidence="1">
    <location>
        <begin position="299"/>
        <end position="373"/>
    </location>
</feature>
<dbReference type="EMBL" id="LGHJ01000014">
    <property type="protein sequence ID" value="KPL75365.1"/>
    <property type="molecule type" value="Genomic_DNA"/>
</dbReference>
<evidence type="ECO:0000256" key="1">
    <source>
        <dbReference type="SAM" id="MobiDB-lite"/>
    </source>
</evidence>
<dbReference type="InterPro" id="IPR036515">
    <property type="entry name" value="Transposase_17_sf"/>
</dbReference>
<dbReference type="Proteomes" id="UP000050514">
    <property type="component" value="Unassembled WGS sequence"/>
</dbReference>
<dbReference type="Gene3D" id="3.30.70.1290">
    <property type="entry name" value="Transposase IS200-like"/>
    <property type="match status" value="1"/>
</dbReference>
<dbReference type="GO" id="GO:0003677">
    <property type="term" value="F:DNA binding"/>
    <property type="evidence" value="ECO:0007669"/>
    <property type="project" value="InterPro"/>
</dbReference>
<dbReference type="GO" id="GO:0004803">
    <property type="term" value="F:transposase activity"/>
    <property type="evidence" value="ECO:0007669"/>
    <property type="project" value="InterPro"/>
</dbReference>
<name>A0A0P6XK69_9CHLR</name>
<evidence type="ECO:0000313" key="3">
    <source>
        <dbReference type="Proteomes" id="UP000050514"/>
    </source>
</evidence>
<comment type="caution">
    <text evidence="2">The sequence shown here is derived from an EMBL/GenBank/DDBJ whole genome shotgun (WGS) entry which is preliminary data.</text>
</comment>
<evidence type="ECO:0000313" key="2">
    <source>
        <dbReference type="EMBL" id="KPL75365.1"/>
    </source>
</evidence>
<dbReference type="GO" id="GO:0006313">
    <property type="term" value="P:DNA transposition"/>
    <property type="evidence" value="ECO:0007669"/>
    <property type="project" value="InterPro"/>
</dbReference>
<evidence type="ECO:0008006" key="4">
    <source>
        <dbReference type="Google" id="ProtNLM"/>
    </source>
</evidence>
<proteinExistence type="predicted"/>
<feature type="compositionally biased region" description="Pro residues" evidence="1">
    <location>
        <begin position="336"/>
        <end position="346"/>
    </location>
</feature>
<protein>
    <recommendedName>
        <fullName evidence="4">Response regulatory domain-containing protein</fullName>
    </recommendedName>
</protein>
<organism evidence="2 3">
    <name type="scientific">Bellilinea caldifistulae</name>
    <dbReference type="NCBI Taxonomy" id="360411"/>
    <lineage>
        <taxon>Bacteria</taxon>
        <taxon>Bacillati</taxon>
        <taxon>Chloroflexota</taxon>
        <taxon>Anaerolineae</taxon>
        <taxon>Anaerolineales</taxon>
        <taxon>Anaerolineaceae</taxon>
        <taxon>Bellilinea</taxon>
    </lineage>
</organism>
<dbReference type="SUPFAM" id="SSF143422">
    <property type="entry name" value="Transposase IS200-like"/>
    <property type="match status" value="1"/>
</dbReference>
<keyword evidence="3" id="KW-1185">Reference proteome</keyword>
<dbReference type="AlphaFoldDB" id="A0A0P6XK69"/>
<gene>
    <name evidence="2" type="ORF">AC812_08740</name>
</gene>
<accession>A0A0P6XK69</accession>